<accession>A0A0A9AY14</accession>
<sequence length="88" mass="9572">MSPFLGQTKVEIALPDSSAKEADAESDSNIAGMKTLPTWLLRKAMAITKAEVGNHGSHEEERQIGIKSKRNDGDCGVVEFSASIRRRT</sequence>
<dbReference type="AlphaFoldDB" id="A0A0A9AY14"/>
<evidence type="ECO:0000313" key="2">
    <source>
        <dbReference type="EMBL" id="JAD53820.1"/>
    </source>
</evidence>
<reference evidence="2" key="2">
    <citation type="journal article" date="2015" name="Data Brief">
        <title>Shoot transcriptome of the giant reed, Arundo donax.</title>
        <authorList>
            <person name="Barrero R.A."/>
            <person name="Guerrero F.D."/>
            <person name="Moolhuijzen P."/>
            <person name="Goolsby J.A."/>
            <person name="Tidwell J."/>
            <person name="Bellgard S.E."/>
            <person name="Bellgard M.I."/>
        </authorList>
    </citation>
    <scope>NUCLEOTIDE SEQUENCE</scope>
    <source>
        <tissue evidence="2">Shoot tissue taken approximately 20 cm above the soil surface</tissue>
    </source>
</reference>
<feature type="region of interest" description="Disordered" evidence="1">
    <location>
        <begin position="1"/>
        <end position="29"/>
    </location>
</feature>
<proteinExistence type="predicted"/>
<reference evidence="2" key="1">
    <citation type="submission" date="2014-09" db="EMBL/GenBank/DDBJ databases">
        <authorList>
            <person name="Magalhaes I.L.F."/>
            <person name="Oliveira U."/>
            <person name="Santos F.R."/>
            <person name="Vidigal T.H.D.A."/>
            <person name="Brescovit A.D."/>
            <person name="Santos A.J."/>
        </authorList>
    </citation>
    <scope>NUCLEOTIDE SEQUENCE</scope>
    <source>
        <tissue evidence="2">Shoot tissue taken approximately 20 cm above the soil surface</tissue>
    </source>
</reference>
<evidence type="ECO:0000256" key="1">
    <source>
        <dbReference type="SAM" id="MobiDB-lite"/>
    </source>
</evidence>
<name>A0A0A9AY14_ARUDO</name>
<organism evidence="2">
    <name type="scientific">Arundo donax</name>
    <name type="common">Giant reed</name>
    <name type="synonym">Donax arundinaceus</name>
    <dbReference type="NCBI Taxonomy" id="35708"/>
    <lineage>
        <taxon>Eukaryota</taxon>
        <taxon>Viridiplantae</taxon>
        <taxon>Streptophyta</taxon>
        <taxon>Embryophyta</taxon>
        <taxon>Tracheophyta</taxon>
        <taxon>Spermatophyta</taxon>
        <taxon>Magnoliopsida</taxon>
        <taxon>Liliopsida</taxon>
        <taxon>Poales</taxon>
        <taxon>Poaceae</taxon>
        <taxon>PACMAD clade</taxon>
        <taxon>Arundinoideae</taxon>
        <taxon>Arundineae</taxon>
        <taxon>Arundo</taxon>
    </lineage>
</organism>
<dbReference type="EMBL" id="GBRH01244075">
    <property type="protein sequence ID" value="JAD53820.1"/>
    <property type="molecule type" value="Transcribed_RNA"/>
</dbReference>
<protein>
    <submittedName>
        <fullName evidence="2">Uncharacterized protein</fullName>
    </submittedName>
</protein>